<dbReference type="AlphaFoldDB" id="A0A9K3H023"/>
<organism evidence="1 2">
    <name type="scientific">Helianthus annuus</name>
    <name type="common">Common sunflower</name>
    <dbReference type="NCBI Taxonomy" id="4232"/>
    <lineage>
        <taxon>Eukaryota</taxon>
        <taxon>Viridiplantae</taxon>
        <taxon>Streptophyta</taxon>
        <taxon>Embryophyta</taxon>
        <taxon>Tracheophyta</taxon>
        <taxon>Spermatophyta</taxon>
        <taxon>Magnoliopsida</taxon>
        <taxon>eudicotyledons</taxon>
        <taxon>Gunneridae</taxon>
        <taxon>Pentapetalae</taxon>
        <taxon>asterids</taxon>
        <taxon>campanulids</taxon>
        <taxon>Asterales</taxon>
        <taxon>Asteraceae</taxon>
        <taxon>Asteroideae</taxon>
        <taxon>Heliantheae alliance</taxon>
        <taxon>Heliantheae</taxon>
        <taxon>Helianthus</taxon>
    </lineage>
</organism>
<evidence type="ECO:0000313" key="2">
    <source>
        <dbReference type="Proteomes" id="UP000215914"/>
    </source>
</evidence>
<sequence length="56" mass="6069">MINLAEGDARGNGSSSISLSIFRSSSAETLLFSLIRTSSSSVKKRNMQHENLHMGN</sequence>
<proteinExistence type="predicted"/>
<dbReference type="Gramene" id="mRNA:HanXRQr2_Chr16g0773211">
    <property type="protein sequence ID" value="mRNA:HanXRQr2_Chr16g0773211"/>
    <property type="gene ID" value="HanXRQr2_Chr16g0773211"/>
</dbReference>
<dbReference type="EMBL" id="MNCJ02000331">
    <property type="protein sequence ID" value="KAF5762130.1"/>
    <property type="molecule type" value="Genomic_DNA"/>
</dbReference>
<name>A0A9K3H023_HELAN</name>
<dbReference type="Proteomes" id="UP000215914">
    <property type="component" value="Unassembled WGS sequence"/>
</dbReference>
<reference evidence="1" key="1">
    <citation type="journal article" date="2017" name="Nature">
        <title>The sunflower genome provides insights into oil metabolism, flowering and Asterid evolution.</title>
        <authorList>
            <person name="Badouin H."/>
            <person name="Gouzy J."/>
            <person name="Grassa C.J."/>
            <person name="Murat F."/>
            <person name="Staton S.E."/>
            <person name="Cottret L."/>
            <person name="Lelandais-Briere C."/>
            <person name="Owens G.L."/>
            <person name="Carrere S."/>
            <person name="Mayjonade B."/>
            <person name="Legrand L."/>
            <person name="Gill N."/>
            <person name="Kane N.C."/>
            <person name="Bowers J.E."/>
            <person name="Hubner S."/>
            <person name="Bellec A."/>
            <person name="Berard A."/>
            <person name="Berges H."/>
            <person name="Blanchet N."/>
            <person name="Boniface M.C."/>
            <person name="Brunel D."/>
            <person name="Catrice O."/>
            <person name="Chaidir N."/>
            <person name="Claudel C."/>
            <person name="Donnadieu C."/>
            <person name="Faraut T."/>
            <person name="Fievet G."/>
            <person name="Helmstetter N."/>
            <person name="King M."/>
            <person name="Knapp S.J."/>
            <person name="Lai Z."/>
            <person name="Le Paslier M.C."/>
            <person name="Lippi Y."/>
            <person name="Lorenzon L."/>
            <person name="Mandel J.R."/>
            <person name="Marage G."/>
            <person name="Marchand G."/>
            <person name="Marquand E."/>
            <person name="Bret-Mestries E."/>
            <person name="Morien E."/>
            <person name="Nambeesan S."/>
            <person name="Nguyen T."/>
            <person name="Pegot-Espagnet P."/>
            <person name="Pouilly N."/>
            <person name="Raftis F."/>
            <person name="Sallet E."/>
            <person name="Schiex T."/>
            <person name="Thomas J."/>
            <person name="Vandecasteele C."/>
            <person name="Vares D."/>
            <person name="Vear F."/>
            <person name="Vautrin S."/>
            <person name="Crespi M."/>
            <person name="Mangin B."/>
            <person name="Burke J.M."/>
            <person name="Salse J."/>
            <person name="Munos S."/>
            <person name="Vincourt P."/>
            <person name="Rieseberg L.H."/>
            <person name="Langlade N.B."/>
        </authorList>
    </citation>
    <scope>NUCLEOTIDE SEQUENCE</scope>
    <source>
        <tissue evidence="1">Leaves</tissue>
    </source>
</reference>
<reference evidence="1" key="2">
    <citation type="submission" date="2020-06" db="EMBL/GenBank/DDBJ databases">
        <title>Helianthus annuus Genome sequencing and assembly Release 2.</title>
        <authorList>
            <person name="Gouzy J."/>
            <person name="Langlade N."/>
            <person name="Munos S."/>
        </authorList>
    </citation>
    <scope>NUCLEOTIDE SEQUENCE</scope>
    <source>
        <tissue evidence="1">Leaves</tissue>
    </source>
</reference>
<accession>A0A9K3H023</accession>
<protein>
    <submittedName>
        <fullName evidence="1">Uncharacterized protein</fullName>
    </submittedName>
</protein>
<keyword evidence="2" id="KW-1185">Reference proteome</keyword>
<comment type="caution">
    <text evidence="1">The sequence shown here is derived from an EMBL/GenBank/DDBJ whole genome shotgun (WGS) entry which is preliminary data.</text>
</comment>
<gene>
    <name evidence="1" type="ORF">HanXRQr2_Chr16g0773211</name>
</gene>
<evidence type="ECO:0000313" key="1">
    <source>
        <dbReference type="EMBL" id="KAF5762130.1"/>
    </source>
</evidence>